<evidence type="ECO:0000313" key="1">
    <source>
        <dbReference type="EMBL" id="KAJ4440492.1"/>
    </source>
</evidence>
<protein>
    <submittedName>
        <fullName evidence="1">Uncharacterized protein</fullName>
    </submittedName>
</protein>
<organism evidence="1 2">
    <name type="scientific">Periplaneta americana</name>
    <name type="common">American cockroach</name>
    <name type="synonym">Blatta americana</name>
    <dbReference type="NCBI Taxonomy" id="6978"/>
    <lineage>
        <taxon>Eukaryota</taxon>
        <taxon>Metazoa</taxon>
        <taxon>Ecdysozoa</taxon>
        <taxon>Arthropoda</taxon>
        <taxon>Hexapoda</taxon>
        <taxon>Insecta</taxon>
        <taxon>Pterygota</taxon>
        <taxon>Neoptera</taxon>
        <taxon>Polyneoptera</taxon>
        <taxon>Dictyoptera</taxon>
        <taxon>Blattodea</taxon>
        <taxon>Blattoidea</taxon>
        <taxon>Blattidae</taxon>
        <taxon>Blattinae</taxon>
        <taxon>Periplaneta</taxon>
    </lineage>
</organism>
<proteinExistence type="predicted"/>
<accession>A0ABQ8T3L9</accession>
<name>A0ABQ8T3L9_PERAM</name>
<evidence type="ECO:0000313" key="2">
    <source>
        <dbReference type="Proteomes" id="UP001148838"/>
    </source>
</evidence>
<keyword evidence="2" id="KW-1185">Reference proteome</keyword>
<dbReference type="Proteomes" id="UP001148838">
    <property type="component" value="Unassembled WGS sequence"/>
</dbReference>
<gene>
    <name evidence="1" type="ORF">ANN_08633</name>
</gene>
<sequence length="83" mass="9573">MASDDNSVMRYQVVQRCWPFLSLHNNECRNVFGIAARSYVASNFSVEQHYTASVHADWCTLTPHPSHFAIDVRDWLCDPFPGR</sequence>
<comment type="caution">
    <text evidence="1">The sequence shown here is derived from an EMBL/GenBank/DDBJ whole genome shotgun (WGS) entry which is preliminary data.</text>
</comment>
<reference evidence="1 2" key="1">
    <citation type="journal article" date="2022" name="Allergy">
        <title>Genome assembly and annotation of Periplaneta americana reveal a comprehensive cockroach allergen profile.</title>
        <authorList>
            <person name="Wang L."/>
            <person name="Xiong Q."/>
            <person name="Saelim N."/>
            <person name="Wang L."/>
            <person name="Nong W."/>
            <person name="Wan A.T."/>
            <person name="Shi M."/>
            <person name="Liu X."/>
            <person name="Cao Q."/>
            <person name="Hui J.H.L."/>
            <person name="Sookrung N."/>
            <person name="Leung T.F."/>
            <person name="Tungtrongchitr A."/>
            <person name="Tsui S.K.W."/>
        </authorList>
    </citation>
    <scope>NUCLEOTIDE SEQUENCE [LARGE SCALE GENOMIC DNA]</scope>
    <source>
        <strain evidence="1">PWHHKU_190912</strain>
    </source>
</reference>
<dbReference type="EMBL" id="JAJSOF020000017">
    <property type="protein sequence ID" value="KAJ4440492.1"/>
    <property type="molecule type" value="Genomic_DNA"/>
</dbReference>